<comment type="catalytic activity">
    <reaction evidence="9 11">
        <text>succinyl-CoA + glycine + H(+) = 5-aminolevulinate + CO2 + CoA</text>
        <dbReference type="Rhea" id="RHEA:12921"/>
        <dbReference type="ChEBI" id="CHEBI:15378"/>
        <dbReference type="ChEBI" id="CHEBI:16526"/>
        <dbReference type="ChEBI" id="CHEBI:57287"/>
        <dbReference type="ChEBI" id="CHEBI:57292"/>
        <dbReference type="ChEBI" id="CHEBI:57305"/>
        <dbReference type="ChEBI" id="CHEBI:356416"/>
        <dbReference type="EC" id="2.3.1.37"/>
    </reaction>
</comment>
<keyword evidence="8 11" id="KW-0012">Acyltransferase</keyword>
<comment type="subcellular location">
    <subcellularLocation>
        <location evidence="11">Mitochondrion matrix</location>
    </subcellularLocation>
</comment>
<dbReference type="InterPro" id="IPR001917">
    <property type="entry name" value="Aminotrans_II_pyridoxalP_BS"/>
</dbReference>
<name>A0A6A6RRQ3_9PLEO</name>
<dbReference type="Pfam" id="PF00155">
    <property type="entry name" value="Aminotran_1_2"/>
    <property type="match status" value="1"/>
</dbReference>
<comment type="function">
    <text evidence="2">Catalyzes the synthesis of 5-aminolevulinate (ALA) from succinyl-CoA and glycine, the first and rate-limiting step in heme biosynthesis.</text>
</comment>
<keyword evidence="5 11" id="KW-0808">Transferase</keyword>
<evidence type="ECO:0000313" key="14">
    <source>
        <dbReference type="Proteomes" id="UP000799753"/>
    </source>
</evidence>
<dbReference type="Gene3D" id="3.40.640.10">
    <property type="entry name" value="Type I PLP-dependent aspartate aminotransferase-like (Major domain)"/>
    <property type="match status" value="1"/>
</dbReference>
<sequence length="616" mass="66421">MEAVLRQSRSMCPFLSKTSPATLRSLSTTAAGHDVSPGAGKMSNLQVLARRCPIMGKALTVQSARLGNSTLAGAFGGARAYHTRVNRARLHTSTPKEAQAVDIEKTQSRAVPFPHAPKQPISAQTASAAAPAPPHAAKFDYEGFYQNELDKKRKDKSYRTFNNVNRLAKDFPRAHRETEADKVTVWCSNDYLGMGRNKHVLDKMHETLDMYGAGAGGTRNISGHNQHAIALEKTVADLHKKEAALVFSSCYVANDATLATLGSKFPDCVFLSDSLNHASMIQGIRHSGAKKMVFKHNDLADLEAKLASLPPEVPKIIAFESVYSMCGSIGPIEEICDLADKYGALTFLDEVHAVGMYGPSGAGVAEHLDYEAHLAGKSKGTIMDRVDIITGTLGKAYGCVGGYIAGSAKFVDAIRSLAPGFIFTTSLPPATMAGAKTAIEYQANYQGDRRLQQLHTRQVKDALNARDIPVIPNPSHIVPVLVGSAEVAKEASDLLLQEWGIYVQPINYPTVPVGQERLRITPTPGHGREYRDELVTAIESVWNKLGIKRTSEWAAEGGFIGVGEPGRAEEAPLWTDEQLQLDAVVKEMKTGGAVNVLESVLEKERLATAQVVSAAA</sequence>
<dbReference type="GO" id="GO:0030170">
    <property type="term" value="F:pyridoxal phosphate binding"/>
    <property type="evidence" value="ECO:0007669"/>
    <property type="project" value="UniProtKB-UniRule"/>
</dbReference>
<keyword evidence="6 10" id="KW-0663">Pyridoxal phosphate</keyword>
<keyword evidence="11" id="KW-0496">Mitochondrion</keyword>
<keyword evidence="14" id="KW-1185">Reference proteome</keyword>
<dbReference type="GO" id="GO:0005759">
    <property type="term" value="C:mitochondrial matrix"/>
    <property type="evidence" value="ECO:0007669"/>
    <property type="project" value="UniProtKB-SubCell"/>
</dbReference>
<dbReference type="GO" id="GO:0003870">
    <property type="term" value="F:5-aminolevulinate synthase activity"/>
    <property type="evidence" value="ECO:0007669"/>
    <property type="project" value="UniProtKB-EC"/>
</dbReference>
<evidence type="ECO:0000313" key="13">
    <source>
        <dbReference type="EMBL" id="KAF2637795.1"/>
    </source>
</evidence>
<feature type="domain" description="Aminotransferase class I/classII large" evidence="12">
    <location>
        <begin position="182"/>
        <end position="538"/>
    </location>
</feature>
<dbReference type="SUPFAM" id="SSF53383">
    <property type="entry name" value="PLP-dependent transferases"/>
    <property type="match status" value="1"/>
</dbReference>
<dbReference type="InterPro" id="IPR050087">
    <property type="entry name" value="AON_synthase_class-II"/>
</dbReference>
<comment type="pathway">
    <text evidence="3 11">Porphyrin-containing compound metabolism; protoporphyrin-IX biosynthesis; 5-aminolevulinate from glycine: step 1/1.</text>
</comment>
<dbReference type="NCBIfam" id="TIGR01821">
    <property type="entry name" value="5aminolev_synth"/>
    <property type="match status" value="1"/>
</dbReference>
<accession>A0A6A6RRQ3</accession>
<dbReference type="Proteomes" id="UP000799753">
    <property type="component" value="Unassembled WGS sequence"/>
</dbReference>
<dbReference type="InterPro" id="IPR015424">
    <property type="entry name" value="PyrdxlP-dep_Trfase"/>
</dbReference>
<evidence type="ECO:0000256" key="9">
    <source>
        <dbReference type="ARBA" id="ARBA00047654"/>
    </source>
</evidence>
<dbReference type="OrthoDB" id="10263824at2759"/>
<evidence type="ECO:0000256" key="7">
    <source>
        <dbReference type="ARBA" id="ARBA00023133"/>
    </source>
</evidence>
<gene>
    <name evidence="13" type="ORF">P280DRAFT_471960</name>
</gene>
<dbReference type="InterPro" id="IPR004839">
    <property type="entry name" value="Aminotransferase_I/II_large"/>
</dbReference>
<dbReference type="InterPro" id="IPR010961">
    <property type="entry name" value="4pyrrol_synth_NH2levulA_synth"/>
</dbReference>
<comment type="cofactor">
    <cofactor evidence="1 10">
        <name>pyridoxal 5'-phosphate</name>
        <dbReference type="ChEBI" id="CHEBI:597326"/>
    </cofactor>
</comment>
<protein>
    <recommendedName>
        <fullName evidence="11">5-aminolevulinate synthase</fullName>
        <ecNumber evidence="11">2.3.1.37</ecNumber>
    </recommendedName>
    <alternativeName>
        <fullName evidence="11">5-aminolevulinic acid synthase</fullName>
    </alternativeName>
    <alternativeName>
        <fullName evidence="11">Delta-ALA synthase</fullName>
    </alternativeName>
    <alternativeName>
        <fullName evidence="11">Delta-aminolevulinate synthase</fullName>
    </alternativeName>
</protein>
<evidence type="ECO:0000256" key="11">
    <source>
        <dbReference type="RuleBase" id="RU910713"/>
    </source>
</evidence>
<comment type="similarity">
    <text evidence="4 10">Belongs to the class-II pyridoxal-phosphate-dependent aminotransferase family.</text>
</comment>
<dbReference type="InterPro" id="IPR015422">
    <property type="entry name" value="PyrdxlP-dep_Trfase_small"/>
</dbReference>
<dbReference type="UniPathway" id="UPA00251">
    <property type="reaction ID" value="UER00375"/>
</dbReference>
<evidence type="ECO:0000259" key="12">
    <source>
        <dbReference type="Pfam" id="PF00155"/>
    </source>
</evidence>
<dbReference type="EC" id="2.3.1.37" evidence="11"/>
<dbReference type="FunFam" id="3.40.640.10:FF:000006">
    <property type="entry name" value="5-aminolevulinate synthase, mitochondrial"/>
    <property type="match status" value="1"/>
</dbReference>
<evidence type="ECO:0000256" key="6">
    <source>
        <dbReference type="ARBA" id="ARBA00022898"/>
    </source>
</evidence>
<dbReference type="PROSITE" id="PS00599">
    <property type="entry name" value="AA_TRANSFER_CLASS_2"/>
    <property type="match status" value="1"/>
</dbReference>
<dbReference type="InterPro" id="IPR015421">
    <property type="entry name" value="PyrdxlP-dep_Trfase_major"/>
</dbReference>
<evidence type="ECO:0000256" key="1">
    <source>
        <dbReference type="ARBA" id="ARBA00001933"/>
    </source>
</evidence>
<reference evidence="13" key="1">
    <citation type="journal article" date="2020" name="Stud. Mycol.">
        <title>101 Dothideomycetes genomes: a test case for predicting lifestyles and emergence of pathogens.</title>
        <authorList>
            <person name="Haridas S."/>
            <person name="Albert R."/>
            <person name="Binder M."/>
            <person name="Bloem J."/>
            <person name="Labutti K."/>
            <person name="Salamov A."/>
            <person name="Andreopoulos B."/>
            <person name="Baker S."/>
            <person name="Barry K."/>
            <person name="Bills G."/>
            <person name="Bluhm B."/>
            <person name="Cannon C."/>
            <person name="Castanera R."/>
            <person name="Culley D."/>
            <person name="Daum C."/>
            <person name="Ezra D."/>
            <person name="Gonzalez J."/>
            <person name="Henrissat B."/>
            <person name="Kuo A."/>
            <person name="Liang C."/>
            <person name="Lipzen A."/>
            <person name="Lutzoni F."/>
            <person name="Magnuson J."/>
            <person name="Mondo S."/>
            <person name="Nolan M."/>
            <person name="Ohm R."/>
            <person name="Pangilinan J."/>
            <person name="Park H.-J."/>
            <person name="Ramirez L."/>
            <person name="Alfaro M."/>
            <person name="Sun H."/>
            <person name="Tritt A."/>
            <person name="Yoshinaga Y."/>
            <person name="Zwiers L.-H."/>
            <person name="Turgeon B."/>
            <person name="Goodwin S."/>
            <person name="Spatafora J."/>
            <person name="Crous P."/>
            <person name="Grigoriev I."/>
        </authorList>
    </citation>
    <scope>NUCLEOTIDE SEQUENCE</scope>
    <source>
        <strain evidence="13">CBS 473.64</strain>
    </source>
</reference>
<dbReference type="AlphaFoldDB" id="A0A6A6RRQ3"/>
<evidence type="ECO:0000256" key="5">
    <source>
        <dbReference type="ARBA" id="ARBA00022679"/>
    </source>
</evidence>
<dbReference type="EMBL" id="MU006792">
    <property type="protein sequence ID" value="KAF2637795.1"/>
    <property type="molecule type" value="Genomic_DNA"/>
</dbReference>
<evidence type="ECO:0000256" key="8">
    <source>
        <dbReference type="ARBA" id="ARBA00023315"/>
    </source>
</evidence>
<evidence type="ECO:0000256" key="10">
    <source>
        <dbReference type="RuleBase" id="RU003693"/>
    </source>
</evidence>
<evidence type="ECO:0000256" key="4">
    <source>
        <dbReference type="ARBA" id="ARBA00008392"/>
    </source>
</evidence>
<evidence type="ECO:0000256" key="2">
    <source>
        <dbReference type="ARBA" id="ARBA00003076"/>
    </source>
</evidence>
<dbReference type="PANTHER" id="PTHR13693">
    <property type="entry name" value="CLASS II AMINOTRANSFERASE/8-AMINO-7-OXONONANOATE SYNTHASE"/>
    <property type="match status" value="1"/>
</dbReference>
<dbReference type="PANTHER" id="PTHR13693:SF102">
    <property type="entry name" value="2-AMINO-3-KETOBUTYRATE COENZYME A LIGASE, MITOCHONDRIAL"/>
    <property type="match status" value="1"/>
</dbReference>
<dbReference type="GO" id="GO:0006782">
    <property type="term" value="P:protoporphyrinogen IX biosynthetic process"/>
    <property type="evidence" value="ECO:0007669"/>
    <property type="project" value="UniProtKB-UniRule"/>
</dbReference>
<keyword evidence="7 11" id="KW-0350">Heme biosynthesis</keyword>
<dbReference type="Gene3D" id="3.90.1150.10">
    <property type="entry name" value="Aspartate Aminotransferase, domain 1"/>
    <property type="match status" value="1"/>
</dbReference>
<dbReference type="CDD" id="cd06454">
    <property type="entry name" value="KBL_like"/>
    <property type="match status" value="1"/>
</dbReference>
<evidence type="ECO:0000256" key="3">
    <source>
        <dbReference type="ARBA" id="ARBA00005029"/>
    </source>
</evidence>
<organism evidence="13 14">
    <name type="scientific">Massarina eburnea CBS 473.64</name>
    <dbReference type="NCBI Taxonomy" id="1395130"/>
    <lineage>
        <taxon>Eukaryota</taxon>
        <taxon>Fungi</taxon>
        <taxon>Dikarya</taxon>
        <taxon>Ascomycota</taxon>
        <taxon>Pezizomycotina</taxon>
        <taxon>Dothideomycetes</taxon>
        <taxon>Pleosporomycetidae</taxon>
        <taxon>Pleosporales</taxon>
        <taxon>Massarineae</taxon>
        <taxon>Massarinaceae</taxon>
        <taxon>Massarina</taxon>
    </lineage>
</organism>
<proteinExistence type="inferred from homology"/>